<dbReference type="Proteomes" id="UP000276133">
    <property type="component" value="Unassembled WGS sequence"/>
</dbReference>
<organism evidence="1 2">
    <name type="scientific">Brachionus plicatilis</name>
    <name type="common">Marine rotifer</name>
    <name type="synonym">Brachionus muelleri</name>
    <dbReference type="NCBI Taxonomy" id="10195"/>
    <lineage>
        <taxon>Eukaryota</taxon>
        <taxon>Metazoa</taxon>
        <taxon>Spiralia</taxon>
        <taxon>Gnathifera</taxon>
        <taxon>Rotifera</taxon>
        <taxon>Eurotatoria</taxon>
        <taxon>Monogononta</taxon>
        <taxon>Pseudotrocha</taxon>
        <taxon>Ploima</taxon>
        <taxon>Brachionidae</taxon>
        <taxon>Brachionus</taxon>
    </lineage>
</organism>
<sequence length="72" mass="8594">MYIVLAAYHSSEKLECYTVSLEKIIIKNINKLFKQHFSLFYYEHQQVVDRTSTIGTLFLKCSHIEFNFNKDN</sequence>
<accession>A0A3M7QNM6</accession>
<name>A0A3M7QNM6_BRAPC</name>
<evidence type="ECO:0000313" key="2">
    <source>
        <dbReference type="Proteomes" id="UP000276133"/>
    </source>
</evidence>
<evidence type="ECO:0000313" key="1">
    <source>
        <dbReference type="EMBL" id="RNA12942.1"/>
    </source>
</evidence>
<dbReference type="AlphaFoldDB" id="A0A3M7QNM6"/>
<comment type="caution">
    <text evidence="1">The sequence shown here is derived from an EMBL/GenBank/DDBJ whole genome shotgun (WGS) entry which is preliminary data.</text>
</comment>
<protein>
    <submittedName>
        <fullName evidence="1">Uncharacterized protein</fullName>
    </submittedName>
</protein>
<proteinExistence type="predicted"/>
<keyword evidence="2" id="KW-1185">Reference proteome</keyword>
<reference evidence="1 2" key="1">
    <citation type="journal article" date="2018" name="Sci. Rep.">
        <title>Genomic signatures of local adaptation to the degree of environmental predictability in rotifers.</title>
        <authorList>
            <person name="Franch-Gras L."/>
            <person name="Hahn C."/>
            <person name="Garcia-Roger E.M."/>
            <person name="Carmona M.J."/>
            <person name="Serra M."/>
            <person name="Gomez A."/>
        </authorList>
    </citation>
    <scope>NUCLEOTIDE SEQUENCE [LARGE SCALE GENOMIC DNA]</scope>
    <source>
        <strain evidence="1">HYR1</strain>
    </source>
</reference>
<gene>
    <name evidence="1" type="ORF">BpHYR1_033540</name>
</gene>
<dbReference type="EMBL" id="REGN01005555">
    <property type="protein sequence ID" value="RNA12942.1"/>
    <property type="molecule type" value="Genomic_DNA"/>
</dbReference>